<feature type="chain" id="PRO_5030639204" evidence="2">
    <location>
        <begin position="29"/>
        <end position="357"/>
    </location>
</feature>
<evidence type="ECO:0000313" key="5">
    <source>
        <dbReference type="Proteomes" id="UP000596176"/>
    </source>
</evidence>
<dbReference type="RefSeq" id="WP_099064082.1">
    <property type="nucleotide sequence ID" value="NZ_CBCPHK010000019.1"/>
</dbReference>
<evidence type="ECO:0000256" key="1">
    <source>
        <dbReference type="SAM" id="MobiDB-lite"/>
    </source>
</evidence>
<name>A0A7U0N7F5_SERPR</name>
<feature type="domain" description="Fimbrial-type adhesion" evidence="3">
    <location>
        <begin position="227"/>
        <end position="356"/>
    </location>
</feature>
<dbReference type="AlphaFoldDB" id="A0A7U0N7F5"/>
<dbReference type="EMBL" id="CP068391">
    <property type="protein sequence ID" value="QQX53891.1"/>
    <property type="molecule type" value="Genomic_DNA"/>
</dbReference>
<evidence type="ECO:0000256" key="2">
    <source>
        <dbReference type="SAM" id="SignalP"/>
    </source>
</evidence>
<protein>
    <submittedName>
        <fullName evidence="4">Fimbrial protein</fullName>
    </submittedName>
</protein>
<proteinExistence type="predicted"/>
<dbReference type="InterPro" id="IPR000259">
    <property type="entry name" value="Adhesion_dom_fimbrial"/>
</dbReference>
<sequence>MNLSKFGRNTLLSLVALAGLAMAQQAAAMQCRFGNSTGSSNPTGSVTQDIDVGRAIVLAASDFVKGNLIWRSQNFTSTFTCWDTDGYPKGEHAYIYWNPRNSFGGLDPSLEIGVSINGQDYDAINKKQSSNRPTGPDLGPGTKPGSNRRKADPQAVTASYSVYIKATGVKPPAGNFAPLARASLFQIDGELGLNATKDSNFNAYIKGLDKIRVIQCNPQISVLANNGASVDFGVLSTSSAKNGTVAKQVPFAIKATLSGGECAGQSLQASFSSTNADPSDNTQILPTTKPGVAIFLTQQRDTSKKPIPLQTNVDFGGVLQDKQNEVSETFIANLKWLTNNPTPGVFNATANVDVTFK</sequence>
<dbReference type="GO" id="GO:0043709">
    <property type="term" value="P:cell adhesion involved in single-species biofilm formation"/>
    <property type="evidence" value="ECO:0007669"/>
    <property type="project" value="TreeGrafter"/>
</dbReference>
<dbReference type="PANTHER" id="PTHR33420">
    <property type="entry name" value="FIMBRIAL SUBUNIT ELFA-RELATED"/>
    <property type="match status" value="1"/>
</dbReference>
<dbReference type="InterPro" id="IPR036937">
    <property type="entry name" value="Adhesion_dom_fimbrial_sf"/>
</dbReference>
<dbReference type="Pfam" id="PF00419">
    <property type="entry name" value="Fimbrial"/>
    <property type="match status" value="1"/>
</dbReference>
<dbReference type="InterPro" id="IPR050263">
    <property type="entry name" value="Bact_Fimbrial_Adh_Pro"/>
</dbReference>
<dbReference type="SUPFAM" id="SSF49401">
    <property type="entry name" value="Bacterial adhesins"/>
    <property type="match status" value="1"/>
</dbReference>
<dbReference type="GO" id="GO:0009289">
    <property type="term" value="C:pilus"/>
    <property type="evidence" value="ECO:0007669"/>
    <property type="project" value="InterPro"/>
</dbReference>
<dbReference type="Gene3D" id="2.60.40.1090">
    <property type="entry name" value="Fimbrial-type adhesion domain"/>
    <property type="match status" value="1"/>
</dbReference>
<accession>A0A7U0N7F5</accession>
<dbReference type="PANTHER" id="PTHR33420:SF26">
    <property type="entry name" value="FIMBRIAL SUBUNIT"/>
    <property type="match status" value="1"/>
</dbReference>
<organism evidence="4 5">
    <name type="scientific">Serratia proteamaculans</name>
    <dbReference type="NCBI Taxonomy" id="28151"/>
    <lineage>
        <taxon>Bacteria</taxon>
        <taxon>Pseudomonadati</taxon>
        <taxon>Pseudomonadota</taxon>
        <taxon>Gammaproteobacteria</taxon>
        <taxon>Enterobacterales</taxon>
        <taxon>Yersiniaceae</taxon>
        <taxon>Serratia</taxon>
    </lineage>
</organism>
<feature type="region of interest" description="Disordered" evidence="1">
    <location>
        <begin position="124"/>
        <end position="154"/>
    </location>
</feature>
<evidence type="ECO:0000313" key="4">
    <source>
        <dbReference type="EMBL" id="QQX53891.1"/>
    </source>
</evidence>
<reference evidence="4 5" key="1">
    <citation type="submission" date="2021-01" db="EMBL/GenBank/DDBJ databases">
        <title>Chromosome sequence of Serratia proteamaculans strain 94 rif-r, isolated from spoiled beef.</title>
        <authorList>
            <person name="Zaytseva Y.V."/>
            <person name="Iablokov S.N."/>
            <person name="Klyukina A."/>
        </authorList>
    </citation>
    <scope>NUCLEOTIDE SEQUENCE [LARGE SCALE GENOMIC DNA]</scope>
    <source>
        <strain evidence="4 5">94 rif-r</strain>
    </source>
</reference>
<gene>
    <name evidence="4" type="ORF">JKX24_02330</name>
</gene>
<feature type="signal peptide" evidence="2">
    <location>
        <begin position="1"/>
        <end position="28"/>
    </location>
</feature>
<keyword evidence="2" id="KW-0732">Signal</keyword>
<dbReference type="Proteomes" id="UP000596176">
    <property type="component" value="Chromosome"/>
</dbReference>
<dbReference type="InterPro" id="IPR008966">
    <property type="entry name" value="Adhesion_dom_sf"/>
</dbReference>
<evidence type="ECO:0000259" key="3">
    <source>
        <dbReference type="Pfam" id="PF00419"/>
    </source>
</evidence>